<reference evidence="3 4" key="1">
    <citation type="submission" date="2020-08" db="EMBL/GenBank/DDBJ databases">
        <title>Cohnella phylogeny.</title>
        <authorList>
            <person name="Dunlap C."/>
        </authorList>
    </citation>
    <scope>NUCLEOTIDE SEQUENCE [LARGE SCALE GENOMIC DNA]</scope>
    <source>
        <strain evidence="3 4">DSM 103658</strain>
    </source>
</reference>
<proteinExistence type="predicted"/>
<evidence type="ECO:0000313" key="4">
    <source>
        <dbReference type="Proteomes" id="UP000574133"/>
    </source>
</evidence>
<sequence>MSKMTFLILTLLFAIPLGNAYANPNLSQLSRQTSFDLFEPQNLESGLSYEIKLPNNKDGSTSFDTVLLSYFGNNGKFKFALSQQKNNSVITQELTNINVQSKEIKKQYIKHKVRLEARGELVKINGSEGRYEAYVGKNATGGVLRWIQSGTYIELNAPELSKESLIKIAESMKKVN</sequence>
<dbReference type="Proteomes" id="UP000574133">
    <property type="component" value="Unassembled WGS sequence"/>
</dbReference>
<evidence type="ECO:0000256" key="1">
    <source>
        <dbReference type="SAM" id="SignalP"/>
    </source>
</evidence>
<dbReference type="Pfam" id="PF14285">
    <property type="entry name" value="DUF4367"/>
    <property type="match status" value="1"/>
</dbReference>
<keyword evidence="4" id="KW-1185">Reference proteome</keyword>
<dbReference type="EMBL" id="JACJVN010000012">
    <property type="protein sequence ID" value="MBB6676116.1"/>
    <property type="molecule type" value="Genomic_DNA"/>
</dbReference>
<accession>A0A841T7T3</accession>
<gene>
    <name evidence="3" type="ORF">H4Q31_02125</name>
</gene>
<protein>
    <submittedName>
        <fullName evidence="3">DUF4367 domain-containing protein</fullName>
    </submittedName>
</protein>
<feature type="signal peptide" evidence="1">
    <location>
        <begin position="1"/>
        <end position="22"/>
    </location>
</feature>
<feature type="domain" description="DUF4367" evidence="2">
    <location>
        <begin position="114"/>
        <end position="172"/>
    </location>
</feature>
<comment type="caution">
    <text evidence="3">The sequence shown here is derived from an EMBL/GenBank/DDBJ whole genome shotgun (WGS) entry which is preliminary data.</text>
</comment>
<feature type="chain" id="PRO_5032397140" evidence="1">
    <location>
        <begin position="23"/>
        <end position="176"/>
    </location>
</feature>
<dbReference type="InterPro" id="IPR025377">
    <property type="entry name" value="DUF4367"/>
</dbReference>
<name>A0A841T7T3_9BACL</name>
<dbReference type="AlphaFoldDB" id="A0A841T7T3"/>
<keyword evidence="1" id="KW-0732">Signal</keyword>
<dbReference type="RefSeq" id="WP_185177424.1">
    <property type="nucleotide sequence ID" value="NZ_CBCSEP010000011.1"/>
</dbReference>
<organism evidence="3 4">
    <name type="scientific">Cohnella lubricantis</name>
    <dbReference type="NCBI Taxonomy" id="2163172"/>
    <lineage>
        <taxon>Bacteria</taxon>
        <taxon>Bacillati</taxon>
        <taxon>Bacillota</taxon>
        <taxon>Bacilli</taxon>
        <taxon>Bacillales</taxon>
        <taxon>Paenibacillaceae</taxon>
        <taxon>Cohnella</taxon>
    </lineage>
</organism>
<evidence type="ECO:0000313" key="3">
    <source>
        <dbReference type="EMBL" id="MBB6676116.1"/>
    </source>
</evidence>
<evidence type="ECO:0000259" key="2">
    <source>
        <dbReference type="Pfam" id="PF14285"/>
    </source>
</evidence>